<organism evidence="9 10">
    <name type="scientific">Pseudaestuariivita atlantica</name>
    <dbReference type="NCBI Taxonomy" id="1317121"/>
    <lineage>
        <taxon>Bacteria</taxon>
        <taxon>Pseudomonadati</taxon>
        <taxon>Pseudomonadota</taxon>
        <taxon>Alphaproteobacteria</taxon>
        <taxon>Rhodobacterales</taxon>
        <taxon>Paracoccaceae</taxon>
        <taxon>Pseudaestuariivita</taxon>
    </lineage>
</organism>
<comment type="caution">
    <text evidence="9">The sequence shown here is derived from an EMBL/GenBank/DDBJ whole genome shotgun (WGS) entry which is preliminary data.</text>
</comment>
<evidence type="ECO:0000256" key="6">
    <source>
        <dbReference type="ARBA" id="ARBA00022841"/>
    </source>
</evidence>
<dbReference type="Proteomes" id="UP000036938">
    <property type="component" value="Unassembled WGS sequence"/>
</dbReference>
<evidence type="ECO:0000259" key="8">
    <source>
        <dbReference type="Pfam" id="PF16822"/>
    </source>
</evidence>
<evidence type="ECO:0000256" key="5">
    <source>
        <dbReference type="ARBA" id="ARBA00022764"/>
    </source>
</evidence>
<protein>
    <recommendedName>
        <fullName evidence="8">AlgX/AlgJ SGNH hydrolase-like domain-containing protein</fullName>
    </recommendedName>
</protein>
<evidence type="ECO:0000313" key="10">
    <source>
        <dbReference type="Proteomes" id="UP000036938"/>
    </source>
</evidence>
<evidence type="ECO:0000256" key="3">
    <source>
        <dbReference type="ARBA" id="ARBA00022679"/>
    </source>
</evidence>
<sequence>MKHLATLCAAALIGAGAAQSAPLCDAFLSADDMPKKYRKLAPVISGGATDWIITADQMRTDYTPGAEAAELLAEIVGEFEARGTRLAIVMAPPRPLVAGQAMLEALAGGAVDYDAEAATASFNEMVDVMRQAGAIAPNLLEIATGSDEMRDAYYYRHDTHWTPQGAAESAVALAEEVIAAGLPAFAGSQVARPEAGTEAFAERGSLAKMAKAVCDAQIAPVEHTIPAFADAGLGLLDDTSARPKVLLAGSSFSNRYKKDAYRFGDAIAGSLQAEVVNHSVSGGGAIGALEGVINAGLLTDGTEFDLVVWELPYTANLKSLGVLRQLLGALRFDADAGGEVAADLDASGKTKVKLKDAAPSVLALNLPDSPIQKVKVDLRFADGSKETLSLARRNQVPAHLQSPWWAVSLDALQGRELTSATLRYDAAAVGAGSTVHLY</sequence>
<evidence type="ECO:0000256" key="4">
    <source>
        <dbReference type="ARBA" id="ARBA00022729"/>
    </source>
</evidence>
<evidence type="ECO:0000313" key="9">
    <source>
        <dbReference type="EMBL" id="KNG93090.1"/>
    </source>
</evidence>
<dbReference type="STRING" id="1317121.ATO11_14365"/>
<keyword evidence="5" id="KW-0574">Periplasm</keyword>
<feature type="signal peptide" evidence="7">
    <location>
        <begin position="1"/>
        <end position="20"/>
    </location>
</feature>
<keyword evidence="10" id="KW-1185">Reference proteome</keyword>
<keyword evidence="6" id="KW-0016">Alginate biosynthesis</keyword>
<comment type="pathway">
    <text evidence="2">Glycan biosynthesis; alginate biosynthesis.</text>
</comment>
<dbReference type="EMBL" id="AQQZ01000006">
    <property type="protein sequence ID" value="KNG93090.1"/>
    <property type="molecule type" value="Genomic_DNA"/>
</dbReference>
<feature type="chain" id="PRO_5005553774" description="AlgX/AlgJ SGNH hydrolase-like domain-containing protein" evidence="7">
    <location>
        <begin position="21"/>
        <end position="438"/>
    </location>
</feature>
<dbReference type="Pfam" id="PF16822">
    <property type="entry name" value="ALGX"/>
    <property type="match status" value="1"/>
</dbReference>
<dbReference type="InterPro" id="IPR031811">
    <property type="entry name" value="ALGX/ALGJ_SGNH-like"/>
</dbReference>
<feature type="domain" description="AlgX/AlgJ SGNH hydrolase-like" evidence="8">
    <location>
        <begin position="47"/>
        <end position="312"/>
    </location>
</feature>
<evidence type="ECO:0000256" key="7">
    <source>
        <dbReference type="SAM" id="SignalP"/>
    </source>
</evidence>
<evidence type="ECO:0000256" key="1">
    <source>
        <dbReference type="ARBA" id="ARBA00004418"/>
    </source>
</evidence>
<proteinExistence type="predicted"/>
<accession>A0A0L1JMV6</accession>
<dbReference type="RefSeq" id="WP_050531587.1">
    <property type="nucleotide sequence ID" value="NZ_AQQZ01000006.1"/>
</dbReference>
<dbReference type="GO" id="GO:0042121">
    <property type="term" value="P:alginic acid biosynthetic process"/>
    <property type="evidence" value="ECO:0007669"/>
    <property type="project" value="UniProtKB-UniPathway"/>
</dbReference>
<dbReference type="AlphaFoldDB" id="A0A0L1JMV6"/>
<comment type="subcellular location">
    <subcellularLocation>
        <location evidence="1">Periplasm</location>
    </subcellularLocation>
</comment>
<gene>
    <name evidence="9" type="ORF">ATO11_14365</name>
</gene>
<dbReference type="GO" id="GO:0016740">
    <property type="term" value="F:transferase activity"/>
    <property type="evidence" value="ECO:0007669"/>
    <property type="project" value="UniProtKB-KW"/>
</dbReference>
<dbReference type="GO" id="GO:0042597">
    <property type="term" value="C:periplasmic space"/>
    <property type="evidence" value="ECO:0007669"/>
    <property type="project" value="UniProtKB-SubCell"/>
</dbReference>
<keyword evidence="3" id="KW-0808">Transferase</keyword>
<evidence type="ECO:0000256" key="2">
    <source>
        <dbReference type="ARBA" id="ARBA00005182"/>
    </source>
</evidence>
<dbReference type="UniPathway" id="UPA00286"/>
<name>A0A0L1JMV6_9RHOB</name>
<reference evidence="9" key="1">
    <citation type="journal article" date="2015" name="Int. J. Syst. Evol. Microbiol.">
        <title>Aestuariivita atlantica sp. nov., isolated from deep sea sediment of the Atlantic Ocean.</title>
        <authorList>
            <person name="Li G."/>
            <person name="Lai Q."/>
            <person name="Du Y."/>
            <person name="Liu X."/>
            <person name="Sun F."/>
            <person name="Shao Z."/>
        </authorList>
    </citation>
    <scope>NUCLEOTIDE SEQUENCE [LARGE SCALE GENOMIC DNA]</scope>
    <source>
        <strain evidence="9">22II-S11-z3</strain>
    </source>
</reference>
<keyword evidence="4 7" id="KW-0732">Signal</keyword>